<dbReference type="Proteomes" id="UP001162501">
    <property type="component" value="Chromosome 4"/>
</dbReference>
<evidence type="ECO:0000313" key="2">
    <source>
        <dbReference type="Proteomes" id="UP001162501"/>
    </source>
</evidence>
<name>A0AC59ZUK4_RANTA</name>
<accession>A0AC59ZUK4</accession>
<dbReference type="EMBL" id="OX596088">
    <property type="protein sequence ID" value="CAN0512416.1"/>
    <property type="molecule type" value="Genomic_DNA"/>
</dbReference>
<evidence type="ECO:0000313" key="1">
    <source>
        <dbReference type="EMBL" id="CAN0512416.1"/>
    </source>
</evidence>
<protein>
    <submittedName>
        <fullName evidence="1">Uncharacterized protein</fullName>
    </submittedName>
</protein>
<organism evidence="1 2">
    <name type="scientific">Rangifer tarandus platyrhynchus</name>
    <name type="common">Svalbard reindeer</name>
    <dbReference type="NCBI Taxonomy" id="3082113"/>
    <lineage>
        <taxon>Eukaryota</taxon>
        <taxon>Metazoa</taxon>
        <taxon>Chordata</taxon>
        <taxon>Craniata</taxon>
        <taxon>Vertebrata</taxon>
        <taxon>Euteleostomi</taxon>
        <taxon>Mammalia</taxon>
        <taxon>Eutheria</taxon>
        <taxon>Laurasiatheria</taxon>
        <taxon>Artiodactyla</taxon>
        <taxon>Ruminantia</taxon>
        <taxon>Pecora</taxon>
        <taxon>Cervidae</taxon>
        <taxon>Odocoileinae</taxon>
        <taxon>Rangifer</taxon>
    </lineage>
</organism>
<proteinExistence type="predicted"/>
<reference evidence="1" key="1">
    <citation type="submission" date="2023-05" db="EMBL/GenBank/DDBJ databases">
        <authorList>
            <consortium name="ELIXIR-Norway"/>
        </authorList>
    </citation>
    <scope>NUCLEOTIDE SEQUENCE</scope>
</reference>
<gene>
    <name evidence="1" type="ORF">MRATA1EN22A_LOCUS23171</name>
</gene>
<sequence>MFCKTGRGPGRDRGSPPSGLQPAGGAGRLLGRPPRGRGNWLPRARRRSLWAPGRGDRAGLRVQGQRAGRAAGGAAGSRRGGTGRGAKGAGPRAGGGGGGGGGGGSRGGGGGGGGVEHGGRGERLKCLFFRPGERESDAILEAFSLDGRTAASSASATLFPVAPSSGACVGSVLHPPLRGDPLAPEEGAGEPRRRRRRAPGPSSGGGRGDAATVAGERGARQRGPEAAAAAAAAAGEWRAAGAEPPGGCSCHEPRGRRGPRGREQLAPPPPPALLSLRSSPPPPTFPEFSLGLARLEGAEVAAVTGTSWGLRRGGKLLQQRLWLVRVS</sequence>
<reference evidence="1" key="2">
    <citation type="submission" date="2025-03" db="EMBL/GenBank/DDBJ databases">
        <authorList>
            <consortium name="ELIXIR-Norway"/>
            <consortium name="Elixir Norway"/>
        </authorList>
    </citation>
    <scope>NUCLEOTIDE SEQUENCE</scope>
</reference>